<dbReference type="GO" id="GO:0043565">
    <property type="term" value="F:sequence-specific DNA binding"/>
    <property type="evidence" value="ECO:0007669"/>
    <property type="project" value="InterPro"/>
</dbReference>
<evidence type="ECO:0000259" key="4">
    <source>
        <dbReference type="PROSITE" id="PS01124"/>
    </source>
</evidence>
<dbReference type="InterPro" id="IPR009057">
    <property type="entry name" value="Homeodomain-like_sf"/>
</dbReference>
<dbReference type="Pfam" id="PF12833">
    <property type="entry name" value="HTH_18"/>
    <property type="match status" value="1"/>
</dbReference>
<dbReference type="PANTHER" id="PTHR46796:SF6">
    <property type="entry name" value="ARAC SUBFAMILY"/>
    <property type="match status" value="1"/>
</dbReference>
<dbReference type="GO" id="GO:0003700">
    <property type="term" value="F:DNA-binding transcription factor activity"/>
    <property type="evidence" value="ECO:0007669"/>
    <property type="project" value="InterPro"/>
</dbReference>
<evidence type="ECO:0000313" key="5">
    <source>
        <dbReference type="EMBL" id="NML97127.1"/>
    </source>
</evidence>
<protein>
    <submittedName>
        <fullName evidence="5">Helix-turn-helix domain-containing protein</fullName>
    </submittedName>
</protein>
<dbReference type="Proteomes" id="UP000544134">
    <property type="component" value="Unassembled WGS sequence"/>
</dbReference>
<comment type="caution">
    <text evidence="5">The sequence shown here is derived from an EMBL/GenBank/DDBJ whole genome shotgun (WGS) entry which is preliminary data.</text>
</comment>
<dbReference type="InterPro" id="IPR018060">
    <property type="entry name" value="HTH_AraC"/>
</dbReference>
<dbReference type="RefSeq" id="WP_169484118.1">
    <property type="nucleotide sequence ID" value="NZ_JABBGJ010000004.1"/>
</dbReference>
<dbReference type="SMART" id="SM00342">
    <property type="entry name" value="HTH_ARAC"/>
    <property type="match status" value="1"/>
</dbReference>
<evidence type="ECO:0000313" key="6">
    <source>
        <dbReference type="Proteomes" id="UP000544134"/>
    </source>
</evidence>
<sequence>MSSILSLDDMPVTKRFSYFRDVVESFYIPIGLQCDTPERFNAWVKGNSLGPVDVGTCFLAEQRVSRKVEHIARSQEDRIKLIMPISGAIAVCQDNNHAVVRPGQFYITDPTRVYEERILEDLTFTYMLIPREAIAARIGDTGKITATPLDYDQPYARLAADMVRSLVSVSSSMEGFEAQQAGAIAADLVTMALWERMDKVPTHRTAHRTAQFQQAKAMIEQNLTNGGLSLEGIATRMGLSTRYLNGLLSEGNLHYRHYVLAQRLARCKRHLTDPRLAQLAVAEIAARCGFVDSAHFSRAFKAIYGVPPREYRSAALAGVVRSDGPSARPSSDELA</sequence>
<evidence type="ECO:0000256" key="3">
    <source>
        <dbReference type="ARBA" id="ARBA00023163"/>
    </source>
</evidence>
<gene>
    <name evidence="5" type="ORF">HHL24_04030</name>
</gene>
<evidence type="ECO:0000256" key="1">
    <source>
        <dbReference type="ARBA" id="ARBA00023015"/>
    </source>
</evidence>
<keyword evidence="2" id="KW-0238">DNA-binding</keyword>
<accession>A0A848I464</accession>
<dbReference type="Pfam" id="PF14525">
    <property type="entry name" value="AraC_binding_2"/>
    <property type="match status" value="1"/>
</dbReference>
<keyword evidence="1" id="KW-0805">Transcription regulation</keyword>
<keyword evidence="3" id="KW-0804">Transcription</keyword>
<dbReference type="PROSITE" id="PS01124">
    <property type="entry name" value="HTH_ARAC_FAMILY_2"/>
    <property type="match status" value="1"/>
</dbReference>
<dbReference type="InterPro" id="IPR035418">
    <property type="entry name" value="AraC-bd_2"/>
</dbReference>
<dbReference type="Gene3D" id="1.10.10.60">
    <property type="entry name" value="Homeodomain-like"/>
    <property type="match status" value="1"/>
</dbReference>
<dbReference type="AlphaFoldDB" id="A0A848I464"/>
<evidence type="ECO:0000256" key="2">
    <source>
        <dbReference type="ARBA" id="ARBA00023125"/>
    </source>
</evidence>
<dbReference type="PRINTS" id="PR00032">
    <property type="entry name" value="HTHARAC"/>
</dbReference>
<organism evidence="5 6">
    <name type="scientific">Paraburkholderia polaris</name>
    <dbReference type="NCBI Taxonomy" id="2728848"/>
    <lineage>
        <taxon>Bacteria</taxon>
        <taxon>Pseudomonadati</taxon>
        <taxon>Pseudomonadota</taxon>
        <taxon>Betaproteobacteria</taxon>
        <taxon>Burkholderiales</taxon>
        <taxon>Burkholderiaceae</taxon>
        <taxon>Paraburkholderia</taxon>
    </lineage>
</organism>
<feature type="domain" description="HTH araC/xylS-type" evidence="4">
    <location>
        <begin position="213"/>
        <end position="314"/>
    </location>
</feature>
<dbReference type="SUPFAM" id="SSF46689">
    <property type="entry name" value="Homeodomain-like"/>
    <property type="match status" value="1"/>
</dbReference>
<dbReference type="PANTHER" id="PTHR46796">
    <property type="entry name" value="HTH-TYPE TRANSCRIPTIONAL ACTIVATOR RHAS-RELATED"/>
    <property type="match status" value="1"/>
</dbReference>
<reference evidence="5 6" key="1">
    <citation type="submission" date="2020-04" db="EMBL/GenBank/DDBJ databases">
        <title>Paraburkholderia sp. RP-4-7 isolated from soil.</title>
        <authorList>
            <person name="Dahal R.H."/>
        </authorList>
    </citation>
    <scope>NUCLEOTIDE SEQUENCE [LARGE SCALE GENOMIC DNA]</scope>
    <source>
        <strain evidence="5 6">RP-4-7</strain>
    </source>
</reference>
<name>A0A848I464_9BURK</name>
<dbReference type="EMBL" id="JABBGJ010000004">
    <property type="protein sequence ID" value="NML97127.1"/>
    <property type="molecule type" value="Genomic_DNA"/>
</dbReference>
<keyword evidence="6" id="KW-1185">Reference proteome</keyword>
<dbReference type="InterPro" id="IPR050204">
    <property type="entry name" value="AraC_XylS_family_regulators"/>
</dbReference>
<dbReference type="InterPro" id="IPR020449">
    <property type="entry name" value="Tscrpt_reg_AraC-type_HTH"/>
</dbReference>
<proteinExistence type="predicted"/>